<name>S9QKZ2_9RHOB</name>
<gene>
    <name evidence="2" type="ORF">Salmuc_02453</name>
</gene>
<reference evidence="3" key="1">
    <citation type="journal article" date="2014" name="Stand. Genomic Sci.">
        <title>Genome sequence of the exopolysaccharide-producing Salipiger mucosus type strain (DSM 16094(T)), a moderately halophilic member of the Roseobacter clade.</title>
        <authorList>
            <person name="Riedel T."/>
            <person name="Spring S."/>
            <person name="Fiebig A."/>
            <person name="Petersen J."/>
            <person name="Kyrpides N.C."/>
            <person name="Goker M."/>
            <person name="Klenk H.P."/>
        </authorList>
    </citation>
    <scope>NUCLEOTIDE SEQUENCE [LARGE SCALE GENOMIC DNA]</scope>
    <source>
        <strain evidence="3">DSM 16094</strain>
    </source>
</reference>
<accession>S9QKZ2</accession>
<evidence type="ECO:0000256" key="1">
    <source>
        <dbReference type="SAM" id="MobiDB-lite"/>
    </source>
</evidence>
<dbReference type="HOGENOM" id="CLU_096450_0_0_5"/>
<dbReference type="Proteomes" id="UP000015347">
    <property type="component" value="Unassembled WGS sequence"/>
</dbReference>
<dbReference type="AlphaFoldDB" id="S9QKZ2"/>
<dbReference type="EMBL" id="APVH01000027">
    <property type="protein sequence ID" value="EPX82086.1"/>
    <property type="molecule type" value="Genomic_DNA"/>
</dbReference>
<sequence>MTMAIKITPSPDVVYVDHFGYARRGAWPRSVAGADRLAEEGARIREIMARAVPPARCSAAIPVAPARGPQIAQVPREVVMTDSGPRVRRGDPELGNRVRLGDAFDRMEDQARRRHQAKTKGLERDGKPIPYRPLFTTGQVEIAREYAALTERCDATGVKCSSLEVLRASASGGGDREVAIFRDFQRLRYFHARIGDGLAKEVRRMRPGADKRRAIRARRLVDQVCLSGRTLSEVLEDHGWSVDAKSRTALRRALCSALDRMRGFDMARPQNVA</sequence>
<protein>
    <submittedName>
        <fullName evidence="2">Uncharacterized protein</fullName>
    </submittedName>
</protein>
<evidence type="ECO:0000313" key="3">
    <source>
        <dbReference type="Proteomes" id="UP000015347"/>
    </source>
</evidence>
<keyword evidence="3" id="KW-1185">Reference proteome</keyword>
<dbReference type="RefSeq" id="WP_020038645.1">
    <property type="nucleotide sequence ID" value="NZ_KE557276.1"/>
</dbReference>
<feature type="region of interest" description="Disordered" evidence="1">
    <location>
        <begin position="108"/>
        <end position="130"/>
    </location>
</feature>
<comment type="caution">
    <text evidence="2">The sequence shown here is derived from an EMBL/GenBank/DDBJ whole genome shotgun (WGS) entry which is preliminary data.</text>
</comment>
<proteinExistence type="predicted"/>
<dbReference type="OrthoDB" id="7667008at2"/>
<dbReference type="STRING" id="1123237.Salmuc_02453"/>
<dbReference type="eggNOG" id="ENOG5030C42">
    <property type="taxonomic scope" value="Bacteria"/>
</dbReference>
<organism evidence="2 3">
    <name type="scientific">Salipiger mucosus DSM 16094</name>
    <dbReference type="NCBI Taxonomy" id="1123237"/>
    <lineage>
        <taxon>Bacteria</taxon>
        <taxon>Pseudomonadati</taxon>
        <taxon>Pseudomonadota</taxon>
        <taxon>Alphaproteobacteria</taxon>
        <taxon>Rhodobacterales</taxon>
        <taxon>Roseobacteraceae</taxon>
        <taxon>Salipiger</taxon>
    </lineage>
</organism>
<evidence type="ECO:0000313" key="2">
    <source>
        <dbReference type="EMBL" id="EPX82086.1"/>
    </source>
</evidence>